<evidence type="ECO:0000313" key="4">
    <source>
        <dbReference type="Proteomes" id="UP001557484"/>
    </source>
</evidence>
<organism evidence="3 4">
    <name type="scientific">Zhongshania arctica</name>
    <dbReference type="NCBI Taxonomy" id="3238302"/>
    <lineage>
        <taxon>Bacteria</taxon>
        <taxon>Pseudomonadati</taxon>
        <taxon>Pseudomonadota</taxon>
        <taxon>Gammaproteobacteria</taxon>
        <taxon>Cellvibrionales</taxon>
        <taxon>Spongiibacteraceae</taxon>
        <taxon>Zhongshania</taxon>
    </lineage>
</organism>
<feature type="transmembrane region" description="Helical" evidence="1">
    <location>
        <begin position="137"/>
        <end position="155"/>
    </location>
</feature>
<evidence type="ECO:0000256" key="1">
    <source>
        <dbReference type="SAM" id="Phobius"/>
    </source>
</evidence>
<reference evidence="3 4" key="1">
    <citation type="journal article" date="2011" name="Int. J. Syst. Evol. Microbiol.">
        <title>Zhongshania antarctica gen. nov., sp. nov. and Zhongshania guokunii sp. nov., gammaproteobacteria respectively isolated from coastal attached (fast) ice and surface seawater of the Antarctic.</title>
        <authorList>
            <person name="Li H.J."/>
            <person name="Zhang X.Y."/>
            <person name="Chen C.X."/>
            <person name="Zhang Y.J."/>
            <person name="Gao Z.M."/>
            <person name="Yu Y."/>
            <person name="Chen X.L."/>
            <person name="Chen B."/>
            <person name="Zhang Y.Z."/>
        </authorList>
    </citation>
    <scope>NUCLEOTIDE SEQUENCE [LARGE SCALE GENOMIC DNA]</scope>
    <source>
        <strain evidence="3 4">R06B22</strain>
    </source>
</reference>
<feature type="transmembrane region" description="Helical" evidence="1">
    <location>
        <begin position="87"/>
        <end position="106"/>
    </location>
</feature>
<keyword evidence="4" id="KW-1185">Reference proteome</keyword>
<dbReference type="EMBL" id="JBFRYB010000001">
    <property type="protein sequence ID" value="MEX1663947.1"/>
    <property type="molecule type" value="Genomic_DNA"/>
</dbReference>
<feature type="transmembrane region" description="Helical" evidence="1">
    <location>
        <begin position="193"/>
        <end position="214"/>
    </location>
</feature>
<feature type="transmembrane region" description="Helical" evidence="1">
    <location>
        <begin position="23"/>
        <end position="45"/>
    </location>
</feature>
<feature type="domain" description="Fatty acid desaturase" evidence="2">
    <location>
        <begin position="50"/>
        <end position="283"/>
    </location>
</feature>
<proteinExistence type="predicted"/>
<dbReference type="RefSeq" id="WP_368374076.1">
    <property type="nucleotide sequence ID" value="NZ_JBFRYB010000001.1"/>
</dbReference>
<feature type="transmembrane region" description="Helical" evidence="1">
    <location>
        <begin position="167"/>
        <end position="187"/>
    </location>
</feature>
<sequence length="297" mass="34050">MQEELADLNKQAIAAAIGHMGKVAWPTLVLTFLVCSLFIPCLVLFAYGYMSVWLATLLIGILTYISYTSLHEAVHGNIGGNKPHLRWLNGLCGYAVAPIIGIAYASHKHEHFTHHRFTNVEDKDPDFRISGMGKGPVRAVLTVLWFFFAQNAFFAKNNWHSAKLKDRVLYVTELCVSLGWRGLIIAIVDRPGISVVVILGYFIGAWCVSYWFAYRPHFPYDNTKRYQNTSSLIMPSWMRPFEWFWLGQNIHSIHHLFPRVPFYRYHALHREIEPILRAHGTPILGIFSRKPIKVPQS</sequence>
<evidence type="ECO:0000313" key="3">
    <source>
        <dbReference type="EMBL" id="MEX1663947.1"/>
    </source>
</evidence>
<accession>A0ABV3TQS4</accession>
<dbReference type="InterPro" id="IPR012171">
    <property type="entry name" value="Fatty_acid_desaturase"/>
</dbReference>
<keyword evidence="1" id="KW-0812">Transmembrane</keyword>
<feature type="transmembrane region" description="Helical" evidence="1">
    <location>
        <begin position="51"/>
        <end position="67"/>
    </location>
</feature>
<dbReference type="Proteomes" id="UP001557484">
    <property type="component" value="Unassembled WGS sequence"/>
</dbReference>
<dbReference type="PANTHER" id="PTHR19353:SF19">
    <property type="entry name" value="DELTA(5) FATTY ACID DESATURASE C-RELATED"/>
    <property type="match status" value="1"/>
</dbReference>
<dbReference type="InterPro" id="IPR005804">
    <property type="entry name" value="FA_desaturase_dom"/>
</dbReference>
<dbReference type="PANTHER" id="PTHR19353">
    <property type="entry name" value="FATTY ACID DESATURASE 2"/>
    <property type="match status" value="1"/>
</dbReference>
<dbReference type="Pfam" id="PF00487">
    <property type="entry name" value="FA_desaturase"/>
    <property type="match status" value="1"/>
</dbReference>
<gene>
    <name evidence="3" type="ORF">AB4875_00540</name>
</gene>
<comment type="caution">
    <text evidence="3">The sequence shown here is derived from an EMBL/GenBank/DDBJ whole genome shotgun (WGS) entry which is preliminary data.</text>
</comment>
<protein>
    <submittedName>
        <fullName evidence="3">Fatty acid desaturase</fullName>
    </submittedName>
</protein>
<name>A0ABV3TQS4_9GAMM</name>
<evidence type="ECO:0000259" key="2">
    <source>
        <dbReference type="Pfam" id="PF00487"/>
    </source>
</evidence>
<keyword evidence="1" id="KW-0472">Membrane</keyword>
<keyword evidence="1" id="KW-1133">Transmembrane helix</keyword>